<dbReference type="OrthoDB" id="6495095at2"/>
<evidence type="ECO:0000313" key="5">
    <source>
        <dbReference type="Proteomes" id="UP000321548"/>
    </source>
</evidence>
<evidence type="ECO:0000313" key="4">
    <source>
        <dbReference type="EMBL" id="TXL66176.1"/>
    </source>
</evidence>
<keyword evidence="1 2" id="KW-0732">Signal</keyword>
<dbReference type="InterPro" id="IPR002491">
    <property type="entry name" value="ABC_transptr_periplasmic_BD"/>
</dbReference>
<keyword evidence="5" id="KW-1185">Reference proteome</keyword>
<evidence type="ECO:0000256" key="1">
    <source>
        <dbReference type="ARBA" id="ARBA00022729"/>
    </source>
</evidence>
<gene>
    <name evidence="4" type="ORF">FHP08_08865</name>
</gene>
<accession>A0A5C8NYF9</accession>
<evidence type="ECO:0000259" key="3">
    <source>
        <dbReference type="PROSITE" id="PS50983"/>
    </source>
</evidence>
<dbReference type="PANTHER" id="PTHR30535">
    <property type="entry name" value="VITAMIN B12-BINDING PROTEIN"/>
    <property type="match status" value="1"/>
</dbReference>
<feature type="chain" id="PRO_5022750896" evidence="2">
    <location>
        <begin position="31"/>
        <end position="322"/>
    </location>
</feature>
<proteinExistence type="predicted"/>
<sequence>MVGRAAWLVVARLVAAIALAGLGWAASAAAAESILLIDDLGNRIRLAAPPRRIVSLAPHATELLFAAGLGERVVAVDPDSDHPPAARALPKVGALPEPPVERLLALRPDLVVAWAPAVRPGFVERMSRLGLPVFVSDPRTLDAVAASLVRFGQLRGHAAAGSAPAGSDVAGSDAEPAGQAAVRFTQALVALRARWAGREPVSVFVQIWSDPLITITDRDIIGDAIAACGGVNVAAGLPGAAPRIDVERVLAAAPKLVVATDSPDSAARWRRLGVLRPEGPARFAHLDPVVLQRPGPRILEAVEALCREIDAARERQAAGRLR</sequence>
<feature type="signal peptide" evidence="2">
    <location>
        <begin position="1"/>
        <end position="30"/>
    </location>
</feature>
<dbReference type="InterPro" id="IPR054828">
    <property type="entry name" value="Vit_B12_bind_prot"/>
</dbReference>
<dbReference type="SUPFAM" id="SSF53807">
    <property type="entry name" value="Helical backbone' metal receptor"/>
    <property type="match status" value="1"/>
</dbReference>
<feature type="domain" description="Fe/B12 periplasmic-binding" evidence="3">
    <location>
        <begin position="52"/>
        <end position="313"/>
    </location>
</feature>
<dbReference type="AlphaFoldDB" id="A0A5C8NYF9"/>
<comment type="caution">
    <text evidence="4">The sequence shown here is derived from an EMBL/GenBank/DDBJ whole genome shotgun (WGS) entry which is preliminary data.</text>
</comment>
<dbReference type="EMBL" id="VDUY01000003">
    <property type="protein sequence ID" value="TXL66176.1"/>
    <property type="molecule type" value="Genomic_DNA"/>
</dbReference>
<dbReference type="NCBIfam" id="NF038402">
    <property type="entry name" value="TroA_like"/>
    <property type="match status" value="1"/>
</dbReference>
<reference evidence="4 5" key="1">
    <citation type="submission" date="2019-06" db="EMBL/GenBank/DDBJ databases">
        <title>Quisquiliibacterium sp. nov., isolated from a maize field.</title>
        <authorList>
            <person name="Lin S.-Y."/>
            <person name="Tsai C.-F."/>
            <person name="Young C.-C."/>
        </authorList>
    </citation>
    <scope>NUCLEOTIDE SEQUENCE [LARGE SCALE GENOMIC DNA]</scope>
    <source>
        <strain evidence="4 5">CC-CFT501</strain>
    </source>
</reference>
<dbReference type="PROSITE" id="PS50983">
    <property type="entry name" value="FE_B12_PBP"/>
    <property type="match status" value="1"/>
</dbReference>
<dbReference type="Pfam" id="PF01497">
    <property type="entry name" value="Peripla_BP_2"/>
    <property type="match status" value="1"/>
</dbReference>
<organism evidence="4 5">
    <name type="scientific">Zeimonas arvi</name>
    <dbReference type="NCBI Taxonomy" id="2498847"/>
    <lineage>
        <taxon>Bacteria</taxon>
        <taxon>Pseudomonadati</taxon>
        <taxon>Pseudomonadota</taxon>
        <taxon>Betaproteobacteria</taxon>
        <taxon>Burkholderiales</taxon>
        <taxon>Burkholderiaceae</taxon>
        <taxon>Zeimonas</taxon>
    </lineage>
</organism>
<protein>
    <submittedName>
        <fullName evidence="4">Cobalamin-binding protein</fullName>
    </submittedName>
</protein>
<dbReference type="PANTHER" id="PTHR30535:SF34">
    <property type="entry name" value="MOLYBDATE-BINDING PROTEIN MOLA"/>
    <property type="match status" value="1"/>
</dbReference>
<dbReference type="Gene3D" id="3.40.50.1980">
    <property type="entry name" value="Nitrogenase molybdenum iron protein domain"/>
    <property type="match status" value="2"/>
</dbReference>
<dbReference type="GO" id="GO:0071281">
    <property type="term" value="P:cellular response to iron ion"/>
    <property type="evidence" value="ECO:0007669"/>
    <property type="project" value="TreeGrafter"/>
</dbReference>
<evidence type="ECO:0000256" key="2">
    <source>
        <dbReference type="SAM" id="SignalP"/>
    </source>
</evidence>
<dbReference type="Proteomes" id="UP000321548">
    <property type="component" value="Unassembled WGS sequence"/>
</dbReference>
<name>A0A5C8NYF9_9BURK</name>
<dbReference type="InterPro" id="IPR050902">
    <property type="entry name" value="ABC_Transporter_SBP"/>
</dbReference>